<feature type="region of interest" description="Disordered" evidence="6">
    <location>
        <begin position="201"/>
        <end position="243"/>
    </location>
</feature>
<keyword evidence="3" id="KW-0238">DNA-binding</keyword>
<dbReference type="SUPFAM" id="SSF55455">
    <property type="entry name" value="SRF-like"/>
    <property type="match status" value="1"/>
</dbReference>
<dbReference type="InterPro" id="IPR036879">
    <property type="entry name" value="TF_MADSbox_sf"/>
</dbReference>
<evidence type="ECO:0000256" key="1">
    <source>
        <dbReference type="ARBA" id="ARBA00004123"/>
    </source>
</evidence>
<dbReference type="OrthoDB" id="2284405at2759"/>
<dbReference type="CDD" id="cd00266">
    <property type="entry name" value="MADS_SRF_like"/>
    <property type="match status" value="1"/>
</dbReference>
<dbReference type="InterPro" id="IPR033897">
    <property type="entry name" value="SRF-like_MADS-box"/>
</dbReference>
<feature type="compositionally biased region" description="Polar residues" evidence="6">
    <location>
        <begin position="1"/>
        <end position="10"/>
    </location>
</feature>
<feature type="compositionally biased region" description="Acidic residues" evidence="6">
    <location>
        <begin position="722"/>
        <end position="732"/>
    </location>
</feature>
<dbReference type="FunFam" id="3.40.1810.10:FF:000002">
    <property type="entry name" value="Serum response factor b"/>
    <property type="match status" value="1"/>
</dbReference>
<dbReference type="PANTHER" id="PTHR48019">
    <property type="entry name" value="SERUM RESPONSE FACTOR HOMOLOG"/>
    <property type="match status" value="1"/>
</dbReference>
<feature type="region of interest" description="Disordered" evidence="6">
    <location>
        <begin position="517"/>
        <end position="557"/>
    </location>
</feature>
<feature type="compositionally biased region" description="Basic and acidic residues" evidence="6">
    <location>
        <begin position="424"/>
        <end position="436"/>
    </location>
</feature>
<feature type="domain" description="MADS-box" evidence="7">
    <location>
        <begin position="116"/>
        <end position="176"/>
    </location>
</feature>
<dbReference type="EMBL" id="LK052952">
    <property type="protein sequence ID" value="CDR48397.1"/>
    <property type="molecule type" value="Genomic_DNA"/>
</dbReference>
<feature type="region of interest" description="Disordered" evidence="6">
    <location>
        <begin position="1"/>
        <end position="120"/>
    </location>
</feature>
<feature type="region of interest" description="Disordered" evidence="6">
    <location>
        <begin position="424"/>
        <end position="447"/>
    </location>
</feature>
<protein>
    <submittedName>
        <fullName evidence="8">RHTO0S17e02762g1_1</fullName>
    </submittedName>
</protein>
<feature type="compositionally biased region" description="Low complexity" evidence="6">
    <location>
        <begin position="517"/>
        <end position="530"/>
    </location>
</feature>
<proteinExistence type="predicted"/>
<dbReference type="SMART" id="SM00432">
    <property type="entry name" value="MADS"/>
    <property type="match status" value="1"/>
</dbReference>
<dbReference type="Gene3D" id="3.40.1810.10">
    <property type="entry name" value="Transcription factor, MADS-box"/>
    <property type="match status" value="1"/>
</dbReference>
<dbReference type="GO" id="GO:0005634">
    <property type="term" value="C:nucleus"/>
    <property type="evidence" value="ECO:0007669"/>
    <property type="project" value="UniProtKB-SubCell"/>
</dbReference>
<evidence type="ECO:0000256" key="6">
    <source>
        <dbReference type="SAM" id="MobiDB-lite"/>
    </source>
</evidence>
<keyword evidence="4" id="KW-0804">Transcription</keyword>
<sequence length="747" mass="78090">MPPRASTSAPSLAFNVAPEQSQLRAQPSNPAASRGRVVAKPRFQKMSGQSKRDGSFDEDEDEGEEDVEVDAEQEEDEDDGEGEDDTLPAQGKRKGKAPAAQARKPRFPNKRNTQSVGRRKIKIDYIQDKARRHVTFTKRKSGLMKKAYELSTLTGTDCFVLVVSESGAVYTFSTTALSGITDHPRGKEVLEAVLRGELRGDAADDAPVASGSGSNVQQASYEPPSTSAAPAEQNEHPHDPLHDIMLPHFELDPALSGLDLPVPPMMGDSSSHFPSSSSALHPGLFSGFDLGGHSSSIFLHLPPTTTASTSSAPLPLPPLDFAAPLTSTSSSASLFSATTATAAPPTAAASPPTSTSSSLTPYELARLSHAAAFASYQATVPFDRAPSYVLGNAGLGQSVKEALKPLEKGEEPPAAEEALRALRDEGSPHEGAEGKKGSGSLKRKHGASDFGEEAWALVKKVKERASTSGGVGSLGIQSGFFAAPSPAGQAGVGSGSSPGESVSGLEAIRWAARSTTNSPAGAFGASNSPAAGGGAAGTPRVGLAEDEAAGEEVSSGEGVQERKARWKLAAAEVLQEAKRTRTVSTILRAYCYSLYATSPLPPPFDPSAPLYSLSEAIEGLHWASFARMCEKARVEDVGELALAAEEWLGRWLPREFSNRVPAAFLRSALAAARAIFLPFTDFLEAHALAPDSVCMRLVSPVPATDETGGFTEERQRELYASEGDEGGGETEEGREGAGGGAVEEAGA</sequence>
<evidence type="ECO:0000313" key="8">
    <source>
        <dbReference type="EMBL" id="CDR48397.1"/>
    </source>
</evidence>
<gene>
    <name evidence="8" type="ORF">RHTO0S_17e02762g</name>
</gene>
<dbReference type="GO" id="GO:0000987">
    <property type="term" value="F:cis-regulatory region sequence-specific DNA binding"/>
    <property type="evidence" value="ECO:0007669"/>
    <property type="project" value="InterPro"/>
</dbReference>
<evidence type="ECO:0000256" key="3">
    <source>
        <dbReference type="ARBA" id="ARBA00023125"/>
    </source>
</evidence>
<dbReference type="InterPro" id="IPR050142">
    <property type="entry name" value="MADS-box/MEF2_TF"/>
</dbReference>
<dbReference type="Pfam" id="PF00319">
    <property type="entry name" value="SRF-TF"/>
    <property type="match status" value="1"/>
</dbReference>
<organism evidence="8">
    <name type="scientific">Rhodotorula toruloides</name>
    <name type="common">Yeast</name>
    <name type="synonym">Rhodosporidium toruloides</name>
    <dbReference type="NCBI Taxonomy" id="5286"/>
    <lineage>
        <taxon>Eukaryota</taxon>
        <taxon>Fungi</taxon>
        <taxon>Dikarya</taxon>
        <taxon>Basidiomycota</taxon>
        <taxon>Pucciniomycotina</taxon>
        <taxon>Microbotryomycetes</taxon>
        <taxon>Sporidiobolales</taxon>
        <taxon>Sporidiobolaceae</taxon>
        <taxon>Rhodotorula</taxon>
    </lineage>
</organism>
<dbReference type="GO" id="GO:0000981">
    <property type="term" value="F:DNA-binding transcription factor activity, RNA polymerase II-specific"/>
    <property type="evidence" value="ECO:0007669"/>
    <property type="project" value="InterPro"/>
</dbReference>
<comment type="subcellular location">
    <subcellularLocation>
        <location evidence="1">Nucleus</location>
    </subcellularLocation>
</comment>
<keyword evidence="2" id="KW-0805">Transcription regulation</keyword>
<evidence type="ECO:0000259" key="7">
    <source>
        <dbReference type="PROSITE" id="PS50066"/>
    </source>
</evidence>
<reference evidence="8" key="1">
    <citation type="journal article" date="2014" name="Genome Announc.">
        <title>Draft genome sequence of Rhodosporidium toruloides CECT1137, an oleaginous yeast of biotechnological interest.</title>
        <authorList>
            <person name="Morin N."/>
            <person name="Calcas X."/>
            <person name="Devillers H."/>
            <person name="Durrens P."/>
            <person name="Sherman D.J."/>
            <person name="Nicaud J.-M."/>
            <person name="Neuveglise C."/>
        </authorList>
    </citation>
    <scope>NUCLEOTIDE SEQUENCE</scope>
    <source>
        <strain evidence="8">CECT1137</strain>
    </source>
</reference>
<evidence type="ECO:0000256" key="5">
    <source>
        <dbReference type="ARBA" id="ARBA00023242"/>
    </source>
</evidence>
<evidence type="ECO:0000256" key="2">
    <source>
        <dbReference type="ARBA" id="ARBA00023015"/>
    </source>
</evidence>
<dbReference type="PROSITE" id="PS50066">
    <property type="entry name" value="MADS_BOX_2"/>
    <property type="match status" value="1"/>
</dbReference>
<keyword evidence="5" id="KW-0539">Nucleus</keyword>
<name>A0A061BEI7_RHOTO</name>
<feature type="region of interest" description="Disordered" evidence="6">
    <location>
        <begin position="704"/>
        <end position="747"/>
    </location>
</feature>
<dbReference type="PRINTS" id="PR00404">
    <property type="entry name" value="MADSDOMAIN"/>
</dbReference>
<dbReference type="GO" id="GO:0045944">
    <property type="term" value="P:positive regulation of transcription by RNA polymerase II"/>
    <property type="evidence" value="ECO:0007669"/>
    <property type="project" value="InterPro"/>
</dbReference>
<dbReference type="AlphaFoldDB" id="A0A061BEI7"/>
<evidence type="ECO:0000256" key="4">
    <source>
        <dbReference type="ARBA" id="ARBA00023163"/>
    </source>
</evidence>
<dbReference type="GO" id="GO:0046983">
    <property type="term" value="F:protein dimerization activity"/>
    <property type="evidence" value="ECO:0007669"/>
    <property type="project" value="InterPro"/>
</dbReference>
<feature type="compositionally biased region" description="Polar residues" evidence="6">
    <location>
        <begin position="211"/>
        <end position="228"/>
    </location>
</feature>
<feature type="compositionally biased region" description="Basic and acidic residues" evidence="6">
    <location>
        <begin position="233"/>
        <end position="242"/>
    </location>
</feature>
<accession>A0A061BEI7</accession>
<feature type="compositionally biased region" description="Acidic residues" evidence="6">
    <location>
        <begin position="56"/>
        <end position="86"/>
    </location>
</feature>
<feature type="compositionally biased region" description="Polar residues" evidence="6">
    <location>
        <begin position="18"/>
        <end position="31"/>
    </location>
</feature>
<dbReference type="InterPro" id="IPR002100">
    <property type="entry name" value="TF_MADSbox"/>
</dbReference>